<keyword evidence="2" id="KW-1185">Reference proteome</keyword>
<gene>
    <name evidence="1" type="ORF">SORBI_3001G297700</name>
</gene>
<accession>A0A1Z5S8S8</accession>
<dbReference type="PANTHER" id="PTHR33527">
    <property type="entry name" value="OS07G0274300 PROTEIN"/>
    <property type="match status" value="1"/>
</dbReference>
<evidence type="ECO:0000313" key="2">
    <source>
        <dbReference type="Proteomes" id="UP000000768"/>
    </source>
</evidence>
<proteinExistence type="predicted"/>
<dbReference type="Gramene" id="OQU92135">
    <property type="protein sequence ID" value="OQU92135"/>
    <property type="gene ID" value="SORBI_3001G297700"/>
</dbReference>
<organism evidence="1 2">
    <name type="scientific">Sorghum bicolor</name>
    <name type="common">Sorghum</name>
    <name type="synonym">Sorghum vulgare</name>
    <dbReference type="NCBI Taxonomy" id="4558"/>
    <lineage>
        <taxon>Eukaryota</taxon>
        <taxon>Viridiplantae</taxon>
        <taxon>Streptophyta</taxon>
        <taxon>Embryophyta</taxon>
        <taxon>Tracheophyta</taxon>
        <taxon>Spermatophyta</taxon>
        <taxon>Magnoliopsida</taxon>
        <taxon>Liliopsida</taxon>
        <taxon>Poales</taxon>
        <taxon>Poaceae</taxon>
        <taxon>PACMAD clade</taxon>
        <taxon>Panicoideae</taxon>
        <taxon>Andropogonodae</taxon>
        <taxon>Andropogoneae</taxon>
        <taxon>Sorghinae</taxon>
        <taxon>Sorghum</taxon>
    </lineage>
</organism>
<evidence type="ECO:0000313" key="1">
    <source>
        <dbReference type="EMBL" id="OQU92135.1"/>
    </source>
</evidence>
<dbReference type="InParanoid" id="A0A1Z5S8S8"/>
<dbReference type="OMA" id="PCIERID"/>
<dbReference type="EMBL" id="CM000760">
    <property type="protein sequence ID" value="OQU92135.1"/>
    <property type="molecule type" value="Genomic_DNA"/>
</dbReference>
<reference evidence="2" key="2">
    <citation type="journal article" date="2018" name="Plant J.">
        <title>The Sorghum bicolor reference genome: improved assembly, gene annotations, a transcriptome atlas, and signatures of genome organization.</title>
        <authorList>
            <person name="McCormick R.F."/>
            <person name="Truong S.K."/>
            <person name="Sreedasyam A."/>
            <person name="Jenkins J."/>
            <person name="Shu S."/>
            <person name="Sims D."/>
            <person name="Kennedy M."/>
            <person name="Amirebrahimi M."/>
            <person name="Weers B.D."/>
            <person name="McKinley B."/>
            <person name="Mattison A."/>
            <person name="Morishige D.T."/>
            <person name="Grimwood J."/>
            <person name="Schmutz J."/>
            <person name="Mullet J.E."/>
        </authorList>
    </citation>
    <scope>NUCLEOTIDE SEQUENCE [LARGE SCALE GENOMIC DNA]</scope>
    <source>
        <strain evidence="2">cv. BTx623</strain>
    </source>
</reference>
<reference evidence="1 2" key="1">
    <citation type="journal article" date="2009" name="Nature">
        <title>The Sorghum bicolor genome and the diversification of grasses.</title>
        <authorList>
            <person name="Paterson A.H."/>
            <person name="Bowers J.E."/>
            <person name="Bruggmann R."/>
            <person name="Dubchak I."/>
            <person name="Grimwood J."/>
            <person name="Gundlach H."/>
            <person name="Haberer G."/>
            <person name="Hellsten U."/>
            <person name="Mitros T."/>
            <person name="Poliakov A."/>
            <person name="Schmutz J."/>
            <person name="Spannagl M."/>
            <person name="Tang H."/>
            <person name="Wang X."/>
            <person name="Wicker T."/>
            <person name="Bharti A.K."/>
            <person name="Chapman J."/>
            <person name="Feltus F.A."/>
            <person name="Gowik U."/>
            <person name="Grigoriev I.V."/>
            <person name="Lyons E."/>
            <person name="Maher C.A."/>
            <person name="Martis M."/>
            <person name="Narechania A."/>
            <person name="Otillar R.P."/>
            <person name="Penning B.W."/>
            <person name="Salamov A.A."/>
            <person name="Wang Y."/>
            <person name="Zhang L."/>
            <person name="Carpita N.C."/>
            <person name="Freeling M."/>
            <person name="Gingle A.R."/>
            <person name="Hash C.T."/>
            <person name="Keller B."/>
            <person name="Klein P."/>
            <person name="Kresovich S."/>
            <person name="McCann M.C."/>
            <person name="Ming R."/>
            <person name="Peterson D.G."/>
            <person name="Mehboob-ur-Rahman"/>
            <person name="Ware D."/>
            <person name="Westhoff P."/>
            <person name="Mayer K.F."/>
            <person name="Messing J."/>
            <person name="Rokhsar D.S."/>
        </authorList>
    </citation>
    <scope>NUCLEOTIDE SEQUENCE [LARGE SCALE GENOMIC DNA]</scope>
    <source>
        <strain evidence="2">cv. BTx623</strain>
    </source>
</reference>
<dbReference type="KEGG" id="sbi:8055647"/>
<dbReference type="eggNOG" id="ENOG502R46B">
    <property type="taxonomic scope" value="Eukaryota"/>
</dbReference>
<sequence length="266" mass="30020">MVFLVGEVLEANRTARRAYLRVLFESTGRDVAKKVICLLLWLEMTMGFQVLGSVATMTSGDMSLARVIVEACAVYNYVLHGSYEQPAPLVDIPTIVALCGVRGGRLVDSRFFMFHKDIVARGVAFIRDTFAPLIFDDYLHGMLHRFNDVSNSFLVPAPLPAPELMAPFIVFTSLPPEDYQTAFVAIPEHDPLSSQDIQEYFERRLMFGPCIERIDTERPGVGQGPKHCVIVFRSTQQRDEAMFQEAAAFFRVNNGDMWVQIYMPPL</sequence>
<dbReference type="OrthoDB" id="587008at2759"/>
<dbReference type="PANTHER" id="PTHR33527:SF23">
    <property type="entry name" value="RRM DOMAIN-CONTAINING PROTEIN"/>
    <property type="match status" value="1"/>
</dbReference>
<name>A0A1Z5S8S8_SORBI</name>
<dbReference type="Proteomes" id="UP000000768">
    <property type="component" value="Chromosome 1"/>
</dbReference>
<protein>
    <submittedName>
        <fullName evidence="1">Uncharacterized protein</fullName>
    </submittedName>
</protein>
<dbReference type="AlphaFoldDB" id="A0A1Z5S8S8"/>